<dbReference type="AlphaFoldDB" id="A0AB34KSH5"/>
<dbReference type="Gene3D" id="1.25.40.90">
    <property type="match status" value="1"/>
</dbReference>
<dbReference type="SUPFAM" id="SSF48464">
    <property type="entry name" value="ENTH/VHS domain"/>
    <property type="match status" value="1"/>
</dbReference>
<dbReference type="GeneID" id="96004946"/>
<protein>
    <recommendedName>
        <fullName evidence="2">GAT domain-containing protein</fullName>
    </recommendedName>
</protein>
<evidence type="ECO:0000313" key="3">
    <source>
        <dbReference type="EMBL" id="KAL1587698.1"/>
    </source>
</evidence>
<evidence type="ECO:0000259" key="2">
    <source>
        <dbReference type="PROSITE" id="PS50909"/>
    </source>
</evidence>
<dbReference type="InterPro" id="IPR008942">
    <property type="entry name" value="ENTH_VHS"/>
</dbReference>
<feature type="region of interest" description="Disordered" evidence="1">
    <location>
        <begin position="1"/>
        <end position="27"/>
    </location>
</feature>
<accession>A0AB34KSH5</accession>
<dbReference type="Pfam" id="PF03127">
    <property type="entry name" value="GAT"/>
    <property type="match status" value="1"/>
</dbReference>
<dbReference type="CDD" id="cd21383">
    <property type="entry name" value="GAT_GGA_Tom1-like"/>
    <property type="match status" value="1"/>
</dbReference>
<proteinExistence type="predicted"/>
<sequence>MKRFTGLLNRTKSSGSGTDLFAERSAPVDSPEANAARSIRLFCESASDSNRDEEVLHLPVIVEAAESSPAAAQAAAHQIKRFLAREYGPKPYVQYNAIMLIRILTDNPGPTFTRCFDQSFVKTVKELLRGCKDQGTQQILRETLDSMEVNKSHDENLQGLIAMWRKEKGAQGSLNGARGSRGPGGYQPRGMMGEPYNNSERALQRNQLPPAHELASRIEEARNTAKILLQLIQQSSPEDLVTNTLTREFSERCQSAQKSMQVYINCDSPPPDDDTMLTLIETNEQLSLAGTRYQRALLTARKQVGTAAGGEVSPEAMNDGYGAFTSPPAAGQAESLFRPASHGQSNGDSPVSPIQQHSFSNGSYNSNHAYQVPQGPPPQQQQHQCDTPTTSSSLFTPIQAPQSHNQEVSDPFQDPVEHSSDPPAIASAPVPPRKHIDRPSIGAYHNSGATPSYVGRQASAAEGLTMHGAGSQDNASAVEIDGNSNVGRSGTRYDAEETSQRMGRRVSRVDVAGTGGLTSPR</sequence>
<feature type="compositionally biased region" description="Polar residues" evidence="1">
    <location>
        <begin position="8"/>
        <end position="17"/>
    </location>
</feature>
<feature type="domain" description="GAT" evidence="2">
    <location>
        <begin position="209"/>
        <end position="298"/>
    </location>
</feature>
<feature type="compositionally biased region" description="Polar residues" evidence="1">
    <location>
        <begin position="342"/>
        <end position="369"/>
    </location>
</feature>
<dbReference type="RefSeq" id="XP_069230803.1">
    <property type="nucleotide sequence ID" value="XM_069372108.1"/>
</dbReference>
<dbReference type="Proteomes" id="UP000803884">
    <property type="component" value="Unassembled WGS sequence"/>
</dbReference>
<dbReference type="Gene3D" id="1.20.58.160">
    <property type="match status" value="1"/>
</dbReference>
<feature type="region of interest" description="Disordered" evidence="1">
    <location>
        <begin position="338"/>
        <end position="521"/>
    </location>
</feature>
<gene>
    <name evidence="3" type="ORF">WHR41_03502</name>
</gene>
<dbReference type="GO" id="GO:0043130">
    <property type="term" value="F:ubiquitin binding"/>
    <property type="evidence" value="ECO:0007669"/>
    <property type="project" value="InterPro"/>
</dbReference>
<dbReference type="GO" id="GO:0035091">
    <property type="term" value="F:phosphatidylinositol binding"/>
    <property type="evidence" value="ECO:0007669"/>
    <property type="project" value="InterPro"/>
</dbReference>
<name>A0AB34KSH5_9PEZI</name>
<dbReference type="PROSITE" id="PS50909">
    <property type="entry name" value="GAT"/>
    <property type="match status" value="1"/>
</dbReference>
<dbReference type="EMBL" id="JAAQHG020000009">
    <property type="protein sequence ID" value="KAL1587698.1"/>
    <property type="molecule type" value="Genomic_DNA"/>
</dbReference>
<dbReference type="InterPro" id="IPR038425">
    <property type="entry name" value="GAT_sf"/>
</dbReference>
<feature type="compositionally biased region" description="Polar residues" evidence="1">
    <location>
        <begin position="385"/>
        <end position="408"/>
    </location>
</feature>
<dbReference type="InterPro" id="IPR004152">
    <property type="entry name" value="GAT_dom"/>
</dbReference>
<dbReference type="SUPFAM" id="SSF89009">
    <property type="entry name" value="GAT-like domain"/>
    <property type="match status" value="1"/>
</dbReference>
<evidence type="ECO:0000313" key="4">
    <source>
        <dbReference type="Proteomes" id="UP000803884"/>
    </source>
</evidence>
<organism evidence="3 4">
    <name type="scientific">Cladosporium halotolerans</name>
    <dbReference type="NCBI Taxonomy" id="1052096"/>
    <lineage>
        <taxon>Eukaryota</taxon>
        <taxon>Fungi</taxon>
        <taxon>Dikarya</taxon>
        <taxon>Ascomycota</taxon>
        <taxon>Pezizomycotina</taxon>
        <taxon>Dothideomycetes</taxon>
        <taxon>Dothideomycetidae</taxon>
        <taxon>Cladosporiales</taxon>
        <taxon>Cladosporiaceae</taxon>
        <taxon>Cladosporium</taxon>
    </lineage>
</organism>
<comment type="caution">
    <text evidence="3">The sequence shown here is derived from an EMBL/GenBank/DDBJ whole genome shotgun (WGS) entry which is preliminary data.</text>
</comment>
<reference evidence="3 4" key="1">
    <citation type="journal article" date="2020" name="Microbiol. Resour. Announc.">
        <title>Draft Genome Sequence of a Cladosporium Species Isolated from the Mesophotic Ascidian Didemnum maculosum.</title>
        <authorList>
            <person name="Gioti A."/>
            <person name="Siaperas R."/>
            <person name="Nikolaivits E."/>
            <person name="Le Goff G."/>
            <person name="Ouazzani J."/>
            <person name="Kotoulas G."/>
            <person name="Topakas E."/>
        </authorList>
    </citation>
    <scope>NUCLEOTIDE SEQUENCE [LARGE SCALE GENOMIC DNA]</scope>
    <source>
        <strain evidence="3 4">TM138-S3</strain>
    </source>
</reference>
<evidence type="ECO:0000256" key="1">
    <source>
        <dbReference type="SAM" id="MobiDB-lite"/>
    </source>
</evidence>
<keyword evidence="4" id="KW-1185">Reference proteome</keyword>